<organism evidence="6 7">
    <name type="scientific">Gordonia crocea</name>
    <dbReference type="NCBI Taxonomy" id="589162"/>
    <lineage>
        <taxon>Bacteria</taxon>
        <taxon>Bacillati</taxon>
        <taxon>Actinomycetota</taxon>
        <taxon>Actinomycetes</taxon>
        <taxon>Mycobacteriales</taxon>
        <taxon>Gordoniaceae</taxon>
        <taxon>Gordonia</taxon>
    </lineage>
</organism>
<dbReference type="Proteomes" id="UP000444980">
    <property type="component" value="Unassembled WGS sequence"/>
</dbReference>
<feature type="domain" description="Alkyl sulfatase dimerisation" evidence="4">
    <location>
        <begin position="7"/>
        <end position="145"/>
    </location>
</feature>
<evidence type="ECO:0000313" key="7">
    <source>
        <dbReference type="Proteomes" id="UP000444980"/>
    </source>
</evidence>
<dbReference type="GO" id="GO:0018741">
    <property type="term" value="F:linear primary-alkylsulfatase activity"/>
    <property type="evidence" value="ECO:0007669"/>
    <property type="project" value="TreeGrafter"/>
</dbReference>
<dbReference type="Pfam" id="PF14863">
    <property type="entry name" value="Alkyl_sulf_dimr"/>
    <property type="match status" value="1"/>
</dbReference>
<feature type="domain" description="Alkyl sulfatase C-terminal" evidence="5">
    <location>
        <begin position="154"/>
        <end position="276"/>
    </location>
</feature>
<dbReference type="RefSeq" id="WP_228460716.1">
    <property type="nucleotide sequence ID" value="NZ_BJOU01000001.1"/>
</dbReference>
<dbReference type="InterPro" id="IPR052195">
    <property type="entry name" value="Bact_Alkyl/Aryl-Sulfatase"/>
</dbReference>
<dbReference type="PANTHER" id="PTHR43223:SF1">
    <property type="entry name" value="ALKYL_ARYL-SULFATASE BDS1"/>
    <property type="match status" value="1"/>
</dbReference>
<dbReference type="GO" id="GO:0046983">
    <property type="term" value="F:protein dimerization activity"/>
    <property type="evidence" value="ECO:0007669"/>
    <property type="project" value="InterPro"/>
</dbReference>
<dbReference type="SUPFAM" id="SSF55718">
    <property type="entry name" value="SCP-like"/>
    <property type="match status" value="1"/>
</dbReference>
<dbReference type="GO" id="GO:0046872">
    <property type="term" value="F:metal ion binding"/>
    <property type="evidence" value="ECO:0007669"/>
    <property type="project" value="UniProtKB-KW"/>
</dbReference>
<reference evidence="7" key="1">
    <citation type="submission" date="2019-06" db="EMBL/GenBank/DDBJ databases">
        <title>Gordonia isolated from sludge of a wastewater treatment plant.</title>
        <authorList>
            <person name="Tamura T."/>
            <person name="Aoyama K."/>
            <person name="Kang Y."/>
            <person name="Saito S."/>
            <person name="Akiyama N."/>
            <person name="Yazawa K."/>
            <person name="Gonoi T."/>
            <person name="Mikami Y."/>
        </authorList>
    </citation>
    <scope>NUCLEOTIDE SEQUENCE [LARGE SCALE GENOMIC DNA]</scope>
    <source>
        <strain evidence="7">NBRC 107697</strain>
    </source>
</reference>
<evidence type="ECO:0000256" key="1">
    <source>
        <dbReference type="ARBA" id="ARBA00022723"/>
    </source>
</evidence>
<proteinExistence type="predicted"/>
<gene>
    <name evidence="6" type="ORF">nbrc107697_13530</name>
</gene>
<name>A0A7I9UVS1_9ACTN</name>
<dbReference type="InterPro" id="IPR038536">
    <property type="entry name" value="Alkyl/aryl-sulf_dimr_sf"/>
</dbReference>
<dbReference type="InterPro" id="IPR029228">
    <property type="entry name" value="Alkyl_sulf_dimr"/>
</dbReference>
<dbReference type="InterPro" id="IPR036527">
    <property type="entry name" value="SCP2_sterol-bd_dom_sf"/>
</dbReference>
<dbReference type="SUPFAM" id="SSF56281">
    <property type="entry name" value="Metallo-hydrolase/oxidoreductase"/>
    <property type="match status" value="1"/>
</dbReference>
<dbReference type="GO" id="GO:0018909">
    <property type="term" value="P:dodecyl sulfate metabolic process"/>
    <property type="evidence" value="ECO:0007669"/>
    <property type="project" value="TreeGrafter"/>
</dbReference>
<keyword evidence="1" id="KW-0479">Metal-binding</keyword>
<protein>
    <submittedName>
        <fullName evidence="6">Uncharacterized protein</fullName>
    </submittedName>
</protein>
<dbReference type="Gene3D" id="1.25.40.880">
    <property type="entry name" value="Alkyl sulfatase, dimerisation domain"/>
    <property type="match status" value="1"/>
</dbReference>
<dbReference type="Pfam" id="PF14864">
    <property type="entry name" value="Alkyl_sulf_C"/>
    <property type="match status" value="1"/>
</dbReference>
<evidence type="ECO:0000256" key="2">
    <source>
        <dbReference type="ARBA" id="ARBA00022801"/>
    </source>
</evidence>
<keyword evidence="2" id="KW-0378">Hydrolase</keyword>
<keyword evidence="7" id="KW-1185">Reference proteome</keyword>
<dbReference type="PANTHER" id="PTHR43223">
    <property type="entry name" value="ALKYL/ARYL-SULFATASE"/>
    <property type="match status" value="1"/>
</dbReference>
<dbReference type="InterPro" id="IPR036866">
    <property type="entry name" value="RibonucZ/Hydroxyglut_hydro"/>
</dbReference>
<accession>A0A7I9UVS1</accession>
<dbReference type="AlphaFoldDB" id="A0A7I9UVS1"/>
<sequence length="276" mass="30516">MMNTGLTGEEIAEEITFPDELEDFWPNRGYYGTVKHNSRAVYQRYLGWYTGNPADLDVLPPVAAAKKYVEYMGGEAEVLKRAKADYDKGEYRWAAMVLKHIVFANPDSVNGKNLLADAFEQMAYQAESGPWRSVYLQGANELRNGVPNVEAASAASPDTIAAMPPEMVFDYLSVRLNGPKAAGKDIRLNWTFSDLGKTYGLHVLNGVLNHREKPLPDPNATVTLTKQAMNEIQLGKVTIDQAVGNGSVRVSGNQGSVTEFFGLLDDFPFWFNIVTP</sequence>
<dbReference type="EMBL" id="BJOU01000001">
    <property type="protein sequence ID" value="GED97314.1"/>
    <property type="molecule type" value="Genomic_DNA"/>
</dbReference>
<evidence type="ECO:0000313" key="6">
    <source>
        <dbReference type="EMBL" id="GED97314.1"/>
    </source>
</evidence>
<evidence type="ECO:0000259" key="4">
    <source>
        <dbReference type="Pfam" id="PF14863"/>
    </source>
</evidence>
<keyword evidence="3" id="KW-0862">Zinc</keyword>
<comment type="caution">
    <text evidence="6">The sequence shown here is derived from an EMBL/GenBank/DDBJ whole genome shotgun (WGS) entry which is preliminary data.</text>
</comment>
<dbReference type="InterPro" id="IPR029229">
    <property type="entry name" value="Alkyl_sulf_C"/>
</dbReference>
<evidence type="ECO:0000256" key="3">
    <source>
        <dbReference type="ARBA" id="ARBA00022833"/>
    </source>
</evidence>
<dbReference type="FunFam" id="1.25.40.880:FF:000001">
    <property type="entry name" value="SDS hydrolase SdsA1"/>
    <property type="match status" value="1"/>
</dbReference>
<dbReference type="Gene3D" id="3.30.1050.10">
    <property type="entry name" value="SCP2 sterol-binding domain"/>
    <property type="match status" value="1"/>
</dbReference>
<evidence type="ECO:0000259" key="5">
    <source>
        <dbReference type="Pfam" id="PF14864"/>
    </source>
</evidence>